<keyword evidence="3" id="KW-1185">Reference proteome</keyword>
<dbReference type="AlphaFoldDB" id="A0A0M6WT56"/>
<gene>
    <name evidence="2" type="ORF">T1815_23601</name>
</gene>
<dbReference type="InterPro" id="IPR009839">
    <property type="entry name" value="SseB_N"/>
</dbReference>
<evidence type="ECO:0000259" key="1">
    <source>
        <dbReference type="Pfam" id="PF07179"/>
    </source>
</evidence>
<dbReference type="RefSeq" id="WP_055062335.1">
    <property type="nucleotide sequence ID" value="NZ_CVRQ01000025.1"/>
</dbReference>
<sequence>MDKNKIKNKLKDDPAFTLEVQNPEVEALMTQYSSDKKAETLNKLIEKCTKSRFLVPANVGENNKPIPLFIKNGEGEAFMPIYTSKAQLSKDHPSPCIVNMPFLAVNNMVANKESKLDGIAFNPFTHNLIFKKPLVEKIEAVEKARREGHPTSPTKGKTVQMTAEQYVIFERMQYEHIFLPTKMFEGGKEFMDRLADEKEKLIDELYEEAYQQKRMYPYMEEDFSVMSMQISDTLNVTRVDFPTRDMAPNCAIRAYLVWDDAASQGRYFVIDAKGDKTTELVEITEDHKRLGYGAAPVEGAELQTVLDLVKNSAEEQN</sequence>
<reference evidence="3" key="1">
    <citation type="submission" date="2015-05" db="EMBL/GenBank/DDBJ databases">
        <authorList>
            <consortium name="Pathogen Informatics"/>
        </authorList>
    </citation>
    <scope>NUCLEOTIDE SEQUENCE [LARGE SCALE GENOMIC DNA]</scope>
    <source>
        <strain evidence="3">T1-815</strain>
    </source>
</reference>
<protein>
    <recommendedName>
        <fullName evidence="1">SseB protein N-terminal domain-containing protein</fullName>
    </recommendedName>
</protein>
<proteinExistence type="predicted"/>
<feature type="domain" description="SseB protein N-terminal" evidence="1">
    <location>
        <begin position="26"/>
        <end position="135"/>
    </location>
</feature>
<name>A0A0M6WT56_9FIRM</name>
<dbReference type="Proteomes" id="UP000049472">
    <property type="component" value="Unassembled WGS sequence"/>
</dbReference>
<dbReference type="Pfam" id="PF07179">
    <property type="entry name" value="SseB"/>
    <property type="match status" value="1"/>
</dbReference>
<dbReference type="EMBL" id="CVRQ01000025">
    <property type="protein sequence ID" value="CRL40434.1"/>
    <property type="molecule type" value="Genomic_DNA"/>
</dbReference>
<accession>A0A0M6WT56</accession>
<evidence type="ECO:0000313" key="3">
    <source>
        <dbReference type="Proteomes" id="UP000049472"/>
    </source>
</evidence>
<evidence type="ECO:0000313" key="2">
    <source>
        <dbReference type="EMBL" id="CRL40434.1"/>
    </source>
</evidence>
<organism evidence="2 3">
    <name type="scientific">Agathobacter rectalis</name>
    <dbReference type="NCBI Taxonomy" id="39491"/>
    <lineage>
        <taxon>Bacteria</taxon>
        <taxon>Bacillati</taxon>
        <taxon>Bacillota</taxon>
        <taxon>Clostridia</taxon>
        <taxon>Lachnospirales</taxon>
        <taxon>Lachnospiraceae</taxon>
        <taxon>Agathobacter</taxon>
    </lineage>
</organism>